<keyword evidence="4" id="KW-0547">Nucleotide-binding</keyword>
<dbReference type="Pfam" id="PF00156">
    <property type="entry name" value="Pribosyltran"/>
    <property type="match status" value="1"/>
</dbReference>
<proteinExistence type="inferred from homology"/>
<keyword evidence="5 11" id="KW-0418">Kinase</keyword>
<dbReference type="InterPro" id="IPR000836">
    <property type="entry name" value="PRTase_dom"/>
</dbReference>
<reference evidence="11 12" key="1">
    <citation type="submission" date="2017-01" db="EMBL/GenBank/DDBJ databases">
        <title>The cable genome- insights into the physiology and evolution of filamentous bacteria capable of sulfide oxidation via long distance electron transfer.</title>
        <authorList>
            <person name="Schreiber L."/>
            <person name="Bjerg J.T."/>
            <person name="Boggild A."/>
            <person name="Van De Vossenberg J."/>
            <person name="Meysman F."/>
            <person name="Nielsen L.P."/>
            <person name="Schramm A."/>
            <person name="Kjeldsen K.U."/>
        </authorList>
    </citation>
    <scope>NUCLEOTIDE SEQUENCE [LARGE SCALE GENOMIC DNA]</scope>
    <source>
        <strain evidence="11">MCF</strain>
    </source>
</reference>
<keyword evidence="12" id="KW-1185">Reference proteome</keyword>
<dbReference type="InterPro" id="IPR005946">
    <property type="entry name" value="Rib-P_diPkinase"/>
</dbReference>
<gene>
    <name evidence="11" type="ORF">H206_02991</name>
</gene>
<evidence type="ECO:0000256" key="2">
    <source>
        <dbReference type="ARBA" id="ARBA00022679"/>
    </source>
</evidence>
<dbReference type="SMART" id="SM01400">
    <property type="entry name" value="Pribosyltran_N"/>
    <property type="match status" value="1"/>
</dbReference>
<keyword evidence="2 11" id="KW-0808">Transferase</keyword>
<dbReference type="EMBL" id="MTKO01000129">
    <property type="protein sequence ID" value="RWX43172.1"/>
    <property type="molecule type" value="Genomic_DNA"/>
</dbReference>
<evidence type="ECO:0000256" key="5">
    <source>
        <dbReference type="ARBA" id="ARBA00022777"/>
    </source>
</evidence>
<comment type="catalytic activity">
    <reaction evidence="7">
        <text>D-ribose 5-phosphate + ATP = 5-phospho-alpha-D-ribose 1-diphosphate + AMP + H(+)</text>
        <dbReference type="Rhea" id="RHEA:15609"/>
        <dbReference type="ChEBI" id="CHEBI:15378"/>
        <dbReference type="ChEBI" id="CHEBI:30616"/>
        <dbReference type="ChEBI" id="CHEBI:58017"/>
        <dbReference type="ChEBI" id="CHEBI:78346"/>
        <dbReference type="ChEBI" id="CHEBI:456215"/>
        <dbReference type="EC" id="2.7.6.1"/>
    </reaction>
</comment>
<comment type="similarity">
    <text evidence="8">Belongs to the ribose-phosphate pyrophosphokinase family.</text>
</comment>
<evidence type="ECO:0000259" key="9">
    <source>
        <dbReference type="Pfam" id="PF00156"/>
    </source>
</evidence>
<dbReference type="InterPro" id="IPR029099">
    <property type="entry name" value="Pribosyltran_N"/>
</dbReference>
<evidence type="ECO:0000256" key="3">
    <source>
        <dbReference type="ARBA" id="ARBA00022727"/>
    </source>
</evidence>
<dbReference type="PANTHER" id="PTHR10210:SF32">
    <property type="entry name" value="RIBOSE-PHOSPHATE PYROPHOSPHOKINASE 2"/>
    <property type="match status" value="1"/>
</dbReference>
<dbReference type="GO" id="GO:0000287">
    <property type="term" value="F:magnesium ion binding"/>
    <property type="evidence" value="ECO:0007669"/>
    <property type="project" value="InterPro"/>
</dbReference>
<evidence type="ECO:0000259" key="10">
    <source>
        <dbReference type="Pfam" id="PF13793"/>
    </source>
</evidence>
<evidence type="ECO:0000313" key="12">
    <source>
        <dbReference type="Proteomes" id="UP000287853"/>
    </source>
</evidence>
<dbReference type="Pfam" id="PF13793">
    <property type="entry name" value="Pribosyltran_N"/>
    <property type="match status" value="1"/>
</dbReference>
<evidence type="ECO:0000256" key="8">
    <source>
        <dbReference type="RuleBase" id="RU004324"/>
    </source>
</evidence>
<dbReference type="NCBIfam" id="TIGR01251">
    <property type="entry name" value="ribP_PPkin"/>
    <property type="match status" value="1"/>
</dbReference>
<dbReference type="AlphaFoldDB" id="A0A3S3SI27"/>
<dbReference type="GO" id="GO:0004749">
    <property type="term" value="F:ribose phosphate diphosphokinase activity"/>
    <property type="evidence" value="ECO:0007669"/>
    <property type="project" value="UniProtKB-EC"/>
</dbReference>
<dbReference type="SUPFAM" id="SSF53271">
    <property type="entry name" value="PRTase-like"/>
    <property type="match status" value="2"/>
</dbReference>
<dbReference type="InterPro" id="IPR029057">
    <property type="entry name" value="PRTase-like"/>
</dbReference>
<dbReference type="Gene3D" id="3.40.50.2020">
    <property type="match status" value="2"/>
</dbReference>
<evidence type="ECO:0000256" key="4">
    <source>
        <dbReference type="ARBA" id="ARBA00022741"/>
    </source>
</evidence>
<feature type="domain" description="Ribose-phosphate pyrophosphokinase N-terminal" evidence="10">
    <location>
        <begin position="8"/>
        <end position="102"/>
    </location>
</feature>
<dbReference type="GO" id="GO:0005524">
    <property type="term" value="F:ATP binding"/>
    <property type="evidence" value="ECO:0007669"/>
    <property type="project" value="UniProtKB-KW"/>
</dbReference>
<sequence>MTRRENILLIATQDTVPIADKVAAELRVVCTPMIRKQFADGEIYHAFPCDVSGRDIIIIGSTHTDGANQELIDLIAGARYWNARSVNVVIPYLGYSTMERSKPESGEIPKGITRTRQIFRTRPNYVAFVDLHSEAVLHAHSGEVRTRHLWTETLAAEKIRNMDLQDYVLVSPDYGFSKRVALLAGILKCPHTAANKDRYDVDQTIVSQLSSAVKGKIAIICDDMIRTGGSMIQTADRCYEAGAVDVMVMATHLVLSGNARERFKEKGIHRIIGADTFPGTQKDDLLEVYSVAPIIASELVHYLRIV</sequence>
<dbReference type="GO" id="GO:0002189">
    <property type="term" value="C:ribose phosphate diphosphokinase complex"/>
    <property type="evidence" value="ECO:0007669"/>
    <property type="project" value="TreeGrafter"/>
</dbReference>
<keyword evidence="3 8" id="KW-0545">Nucleotide biosynthesis</keyword>
<dbReference type="GO" id="GO:0006164">
    <property type="term" value="P:purine nucleotide biosynthetic process"/>
    <property type="evidence" value="ECO:0007669"/>
    <property type="project" value="TreeGrafter"/>
</dbReference>
<keyword evidence="6" id="KW-0067">ATP-binding</keyword>
<dbReference type="GO" id="GO:0006015">
    <property type="term" value="P:5-phosphoribose 1-diphosphate biosynthetic process"/>
    <property type="evidence" value="ECO:0007669"/>
    <property type="project" value="TreeGrafter"/>
</dbReference>
<accession>A0A3S3SI27</accession>
<dbReference type="PANTHER" id="PTHR10210">
    <property type="entry name" value="RIBOSE-PHOSPHATE DIPHOSPHOKINASE FAMILY MEMBER"/>
    <property type="match status" value="1"/>
</dbReference>
<dbReference type="GO" id="GO:0016301">
    <property type="term" value="F:kinase activity"/>
    <property type="evidence" value="ECO:0007669"/>
    <property type="project" value="UniProtKB-KW"/>
</dbReference>
<dbReference type="CDD" id="cd06223">
    <property type="entry name" value="PRTases_typeI"/>
    <property type="match status" value="1"/>
</dbReference>
<evidence type="ECO:0000256" key="1">
    <source>
        <dbReference type="ARBA" id="ARBA00013247"/>
    </source>
</evidence>
<evidence type="ECO:0000313" key="11">
    <source>
        <dbReference type="EMBL" id="RWX43172.1"/>
    </source>
</evidence>
<protein>
    <recommendedName>
        <fullName evidence="1">ribose-phosphate diphosphokinase</fullName>
        <ecNumber evidence="1">2.7.6.1</ecNumber>
    </recommendedName>
</protein>
<comment type="caution">
    <text evidence="11">The sequence shown here is derived from an EMBL/GenBank/DDBJ whole genome shotgun (WGS) entry which is preliminary data.</text>
</comment>
<organism evidence="11 12">
    <name type="scientific">Candidatus Electrothrix aarhusensis</name>
    <dbReference type="NCBI Taxonomy" id="1859131"/>
    <lineage>
        <taxon>Bacteria</taxon>
        <taxon>Pseudomonadati</taxon>
        <taxon>Thermodesulfobacteriota</taxon>
        <taxon>Desulfobulbia</taxon>
        <taxon>Desulfobulbales</taxon>
        <taxon>Desulfobulbaceae</taxon>
        <taxon>Candidatus Electrothrix</taxon>
    </lineage>
</organism>
<feature type="domain" description="Phosphoribosyltransferase" evidence="9">
    <location>
        <begin position="153"/>
        <end position="271"/>
    </location>
</feature>
<evidence type="ECO:0000256" key="6">
    <source>
        <dbReference type="ARBA" id="ARBA00022840"/>
    </source>
</evidence>
<dbReference type="Proteomes" id="UP000287853">
    <property type="component" value="Unassembled WGS sequence"/>
</dbReference>
<name>A0A3S3SI27_9BACT</name>
<evidence type="ECO:0000256" key="7">
    <source>
        <dbReference type="ARBA" id="ARBA00049535"/>
    </source>
</evidence>
<dbReference type="GO" id="GO:0005737">
    <property type="term" value="C:cytoplasm"/>
    <property type="evidence" value="ECO:0007669"/>
    <property type="project" value="TreeGrafter"/>
</dbReference>
<dbReference type="EC" id="2.7.6.1" evidence="1"/>